<dbReference type="RefSeq" id="WP_092886262.1">
    <property type="nucleotide sequence ID" value="NZ_FOOI01000013.1"/>
</dbReference>
<dbReference type="PANTHER" id="PTHR46429">
    <property type="entry name" value="23S RRNA (GUANOSINE-2'-O-)-METHYLTRANSFERASE RLMB"/>
    <property type="match status" value="1"/>
</dbReference>
<dbReference type="FunFam" id="3.40.1280.10:FF:000015">
    <property type="entry name" value="Putative tRNA/rRNA methyltransferase"/>
    <property type="match status" value="1"/>
</dbReference>
<evidence type="ECO:0000256" key="2">
    <source>
        <dbReference type="ARBA" id="ARBA00022603"/>
    </source>
</evidence>
<name>A0A1I2Y7G4_9ACTN</name>
<dbReference type="SMART" id="SM00967">
    <property type="entry name" value="SpoU_sub_bind"/>
    <property type="match status" value="1"/>
</dbReference>
<dbReference type="InterPro" id="IPR004441">
    <property type="entry name" value="rRNA_MeTrfase_TrmH"/>
</dbReference>
<protein>
    <submittedName>
        <fullName evidence="7">23S rRNA (Guanosine2251-2'-O)-methyltransferase</fullName>
        <ecNumber evidence="6">2.1.1.185</ecNumber>
    </submittedName>
</protein>
<dbReference type="AlphaFoldDB" id="A0A1I2Y7G4"/>
<evidence type="ECO:0000259" key="5">
    <source>
        <dbReference type="SMART" id="SM00967"/>
    </source>
</evidence>
<dbReference type="NCBIfam" id="TIGR00186">
    <property type="entry name" value="rRNA_methyl_3"/>
    <property type="match status" value="1"/>
</dbReference>
<reference evidence="7 8" key="1">
    <citation type="submission" date="2016-10" db="EMBL/GenBank/DDBJ databases">
        <authorList>
            <person name="de Groot N.N."/>
        </authorList>
    </citation>
    <scope>NUCLEOTIDE SEQUENCE [LARGE SCALE GENOMIC DNA]</scope>
    <source>
        <strain evidence="7 8">CPCC 202808</strain>
    </source>
</reference>
<dbReference type="EMBL" id="FOOI01000013">
    <property type="protein sequence ID" value="SFH20321.1"/>
    <property type="molecule type" value="Genomic_DNA"/>
</dbReference>
<evidence type="ECO:0000256" key="3">
    <source>
        <dbReference type="ARBA" id="ARBA00022679"/>
    </source>
</evidence>
<dbReference type="GO" id="GO:0005829">
    <property type="term" value="C:cytosol"/>
    <property type="evidence" value="ECO:0007669"/>
    <property type="project" value="TreeGrafter"/>
</dbReference>
<evidence type="ECO:0000313" key="9">
    <source>
        <dbReference type="Proteomes" id="UP000533017"/>
    </source>
</evidence>
<dbReference type="Gene3D" id="3.40.1280.10">
    <property type="match status" value="1"/>
</dbReference>
<sequence length="332" mass="34702">MAGNSKRRGAIRQRSSGNPTAGSGGRVRRGLEGKGPTPRAEDRPYHKAHKRMQAQKRAGATSDTRRGGGSGRAGTGGRAGDKPEWIVGRNPVVETLRSGVPVKTVQIAERVDRDDRVREILRLAAETGTPLLEVTRLELDRITSGAVHQGVAVQVPPYDYADPDELLQDAIDSGHPALLVALDGVTDPRNLGAVVRSAAAFGAHGVVVPERRSAGMTAAAWKTSAGAAVRVPVARAVNLNRTLKAYQKAGLRIVGLAAEGEGDLAEVADLDGPVVLVAGSEGKGLSRLVRETCDDLARIPMHSGTESLNAGVAAGIALYEVAQQRARAATAE</sequence>
<dbReference type="InterPro" id="IPR029064">
    <property type="entry name" value="Ribosomal_eL30-like_sf"/>
</dbReference>
<comment type="similarity">
    <text evidence="1">Belongs to the class IV-like SAM-binding methyltransferase superfamily. RNA methyltransferase TrmH family.</text>
</comment>
<evidence type="ECO:0000256" key="1">
    <source>
        <dbReference type="ARBA" id="ARBA00007228"/>
    </source>
</evidence>
<dbReference type="Proteomes" id="UP000533017">
    <property type="component" value="Unassembled WGS sequence"/>
</dbReference>
<dbReference type="GO" id="GO:0003723">
    <property type="term" value="F:RNA binding"/>
    <property type="evidence" value="ECO:0007669"/>
    <property type="project" value="InterPro"/>
</dbReference>
<feature type="compositionally biased region" description="Gly residues" evidence="4">
    <location>
        <begin position="67"/>
        <end position="78"/>
    </location>
</feature>
<dbReference type="OrthoDB" id="9785673at2"/>
<dbReference type="Proteomes" id="UP000199052">
    <property type="component" value="Unassembled WGS sequence"/>
</dbReference>
<dbReference type="Pfam" id="PF00588">
    <property type="entry name" value="SpoU_methylase"/>
    <property type="match status" value="1"/>
</dbReference>
<keyword evidence="9" id="KW-1185">Reference proteome</keyword>
<feature type="region of interest" description="Disordered" evidence="4">
    <location>
        <begin position="1"/>
        <end position="86"/>
    </location>
</feature>
<dbReference type="EMBL" id="JACBZA010000001">
    <property type="protein sequence ID" value="NYH87317.1"/>
    <property type="molecule type" value="Genomic_DNA"/>
</dbReference>
<keyword evidence="3 7" id="KW-0808">Transferase</keyword>
<evidence type="ECO:0000313" key="7">
    <source>
        <dbReference type="EMBL" id="SFH20321.1"/>
    </source>
</evidence>
<dbReference type="Pfam" id="PF08032">
    <property type="entry name" value="SpoU_sub_bind"/>
    <property type="match status" value="1"/>
</dbReference>
<reference evidence="6 9" key="2">
    <citation type="submission" date="2020-07" db="EMBL/GenBank/DDBJ databases">
        <title>Sequencing the genomes of 1000 actinobacteria strains.</title>
        <authorList>
            <person name="Klenk H.-P."/>
        </authorList>
    </citation>
    <scope>NUCLEOTIDE SEQUENCE [LARGE SCALE GENOMIC DNA]</scope>
    <source>
        <strain evidence="6 9">DSM 45117</strain>
    </source>
</reference>
<dbReference type="GO" id="GO:0006396">
    <property type="term" value="P:RNA processing"/>
    <property type="evidence" value="ECO:0007669"/>
    <property type="project" value="InterPro"/>
</dbReference>
<keyword evidence="2 7" id="KW-0489">Methyltransferase</keyword>
<dbReference type="EC" id="2.1.1.185" evidence="6"/>
<evidence type="ECO:0000313" key="6">
    <source>
        <dbReference type="EMBL" id="NYH87317.1"/>
    </source>
</evidence>
<feature type="domain" description="RNA 2-O ribose methyltransferase substrate binding" evidence="5">
    <location>
        <begin position="85"/>
        <end position="161"/>
    </location>
</feature>
<dbReference type="GO" id="GO:0008173">
    <property type="term" value="F:RNA methyltransferase activity"/>
    <property type="evidence" value="ECO:0007669"/>
    <property type="project" value="InterPro"/>
</dbReference>
<dbReference type="InterPro" id="IPR029028">
    <property type="entry name" value="Alpha/beta_knot_MTases"/>
</dbReference>
<dbReference type="InterPro" id="IPR001537">
    <property type="entry name" value="SpoU_MeTrfase"/>
</dbReference>
<evidence type="ECO:0000313" key="8">
    <source>
        <dbReference type="Proteomes" id="UP000199052"/>
    </source>
</evidence>
<dbReference type="Gene3D" id="3.30.1330.30">
    <property type="match status" value="1"/>
</dbReference>
<organism evidence="7 8">
    <name type="scientific">Actinopolymorpha cephalotaxi</name>
    <dbReference type="NCBI Taxonomy" id="504797"/>
    <lineage>
        <taxon>Bacteria</taxon>
        <taxon>Bacillati</taxon>
        <taxon>Actinomycetota</taxon>
        <taxon>Actinomycetes</taxon>
        <taxon>Propionibacteriales</taxon>
        <taxon>Actinopolymorphaceae</taxon>
        <taxon>Actinopolymorpha</taxon>
    </lineage>
</organism>
<dbReference type="SUPFAM" id="SSF55315">
    <property type="entry name" value="L30e-like"/>
    <property type="match status" value="1"/>
</dbReference>
<dbReference type="InterPro" id="IPR029026">
    <property type="entry name" value="tRNA_m1G_MTases_N"/>
</dbReference>
<dbReference type="GO" id="GO:0032259">
    <property type="term" value="P:methylation"/>
    <property type="evidence" value="ECO:0007669"/>
    <property type="project" value="UniProtKB-KW"/>
</dbReference>
<dbReference type="CDD" id="cd18103">
    <property type="entry name" value="SpoU-like_RlmB"/>
    <property type="match status" value="1"/>
</dbReference>
<proteinExistence type="inferred from homology"/>
<evidence type="ECO:0000256" key="4">
    <source>
        <dbReference type="SAM" id="MobiDB-lite"/>
    </source>
</evidence>
<dbReference type="PANTHER" id="PTHR46429:SF1">
    <property type="entry name" value="23S RRNA (GUANOSINE-2'-O-)-METHYLTRANSFERASE RLMB"/>
    <property type="match status" value="1"/>
</dbReference>
<dbReference type="SUPFAM" id="SSF75217">
    <property type="entry name" value="alpha/beta knot"/>
    <property type="match status" value="1"/>
</dbReference>
<dbReference type="STRING" id="504797.SAMN05421678_113196"/>
<feature type="compositionally biased region" description="Basic residues" evidence="4">
    <location>
        <begin position="1"/>
        <end position="11"/>
    </location>
</feature>
<dbReference type="InterPro" id="IPR013123">
    <property type="entry name" value="SpoU_subst-bd"/>
</dbReference>
<gene>
    <name evidence="6" type="ORF">FHR37_006168</name>
    <name evidence="7" type="ORF">SAMN05421678_113196</name>
</gene>
<accession>A0A1I2Y7G4</accession>